<evidence type="ECO:0000313" key="9">
    <source>
        <dbReference type="Proteomes" id="UP001622594"/>
    </source>
</evidence>
<feature type="region of interest" description="Disordered" evidence="5">
    <location>
        <begin position="389"/>
        <end position="415"/>
    </location>
</feature>
<dbReference type="InterPro" id="IPR020846">
    <property type="entry name" value="MFS_dom"/>
</dbReference>
<comment type="subcellular location">
    <subcellularLocation>
        <location evidence="1">Cell membrane</location>
        <topology evidence="1">Multi-pass membrane protein</topology>
    </subcellularLocation>
</comment>
<evidence type="ECO:0000259" key="7">
    <source>
        <dbReference type="PROSITE" id="PS50850"/>
    </source>
</evidence>
<evidence type="ECO:0000256" key="4">
    <source>
        <dbReference type="ARBA" id="ARBA00023136"/>
    </source>
</evidence>
<keyword evidence="4 6" id="KW-0472">Membrane</keyword>
<feature type="transmembrane region" description="Helical" evidence="6">
    <location>
        <begin position="244"/>
        <end position="261"/>
    </location>
</feature>
<dbReference type="SUPFAM" id="SSF103473">
    <property type="entry name" value="MFS general substrate transporter"/>
    <property type="match status" value="1"/>
</dbReference>
<evidence type="ECO:0000256" key="2">
    <source>
        <dbReference type="ARBA" id="ARBA00022692"/>
    </source>
</evidence>
<evidence type="ECO:0000256" key="6">
    <source>
        <dbReference type="SAM" id="Phobius"/>
    </source>
</evidence>
<dbReference type="Pfam" id="PF07690">
    <property type="entry name" value="MFS_1"/>
    <property type="match status" value="2"/>
</dbReference>
<feature type="transmembrane region" description="Helical" evidence="6">
    <location>
        <begin position="133"/>
        <end position="156"/>
    </location>
</feature>
<feature type="transmembrane region" description="Helical" evidence="6">
    <location>
        <begin position="273"/>
        <end position="292"/>
    </location>
</feature>
<feature type="transmembrane region" description="Helical" evidence="6">
    <location>
        <begin position="358"/>
        <end position="379"/>
    </location>
</feature>
<evidence type="ECO:0000256" key="3">
    <source>
        <dbReference type="ARBA" id="ARBA00022989"/>
    </source>
</evidence>
<dbReference type="PANTHER" id="PTHR23514">
    <property type="entry name" value="BYPASS OF STOP CODON PROTEIN 6"/>
    <property type="match status" value="1"/>
</dbReference>
<dbReference type="Gene3D" id="1.20.1250.20">
    <property type="entry name" value="MFS general substrate transporter like domains"/>
    <property type="match status" value="2"/>
</dbReference>
<keyword evidence="2 6" id="KW-0812">Transmembrane</keyword>
<dbReference type="InterPro" id="IPR051788">
    <property type="entry name" value="MFS_Transporter"/>
</dbReference>
<evidence type="ECO:0000256" key="1">
    <source>
        <dbReference type="ARBA" id="ARBA00004651"/>
    </source>
</evidence>
<accession>A0ABZ1LI21</accession>
<feature type="transmembrane region" description="Helical" evidence="6">
    <location>
        <begin position="12"/>
        <end position="30"/>
    </location>
</feature>
<feature type="transmembrane region" description="Helical" evidence="6">
    <location>
        <begin position="331"/>
        <end position="352"/>
    </location>
</feature>
<feature type="transmembrane region" description="Helical" evidence="6">
    <location>
        <begin position="298"/>
        <end position="319"/>
    </location>
</feature>
<dbReference type="PROSITE" id="PS50850">
    <property type="entry name" value="MFS"/>
    <property type="match status" value="1"/>
</dbReference>
<organism evidence="8 9">
    <name type="scientific">Streptomyces zaomyceticus</name>
    <dbReference type="NCBI Taxonomy" id="68286"/>
    <lineage>
        <taxon>Bacteria</taxon>
        <taxon>Bacillati</taxon>
        <taxon>Actinomycetota</taxon>
        <taxon>Actinomycetes</taxon>
        <taxon>Kitasatosporales</taxon>
        <taxon>Streptomycetaceae</taxon>
        <taxon>Streptomyces</taxon>
    </lineage>
</organism>
<feature type="transmembrane region" description="Helical" evidence="6">
    <location>
        <begin position="42"/>
        <end position="62"/>
    </location>
</feature>
<dbReference type="RefSeq" id="WP_371637034.1">
    <property type="nucleotide sequence ID" value="NZ_CP108062.1"/>
</dbReference>
<dbReference type="InterPro" id="IPR011701">
    <property type="entry name" value="MFS"/>
</dbReference>
<sequence length="415" mass="41458">MEPRSAAARAAVFGYFGINGTALALWVAHVPDIKRDLDLSPLQLGAALLVVAGGALVAMQVAGRLIDRVGSAAVTRISGVLLPLTLVGPAFAPSLMWLAVALALLGAANGLMDVSMNAQAVEVERLYERPIMSAFHAVFSVGGVVGAGLGALLLSLDVSREVSLPVAAVLLVVAAATTGGRLLGKAESADAEDDTEPGAAGRLPLLATLLGCVAFSSMVVEGAAADWGGVHLQETVDADTGVSALAYAAFAVAMTTGRALGDRVVARYGSVSVVRWGGATAVAGLALVVWSGSLVPILLGWLLAGAGVATVVPQIFTAAGNLSSDQSGAALARAATLGYFGFLAGPPLVGWLADLTDLSTALLIPLLLAVTVAFSGPLVRRATATGTVPAQPAAARDAGGLSSAGHHANEPSGEK</sequence>
<protein>
    <submittedName>
        <fullName evidence="8">MFS transporter</fullName>
    </submittedName>
</protein>
<gene>
    <name evidence="8" type="ORF">OG814_35105</name>
</gene>
<feature type="transmembrane region" description="Helical" evidence="6">
    <location>
        <begin position="162"/>
        <end position="183"/>
    </location>
</feature>
<dbReference type="CDD" id="cd17393">
    <property type="entry name" value="MFS_MosC_like"/>
    <property type="match status" value="1"/>
</dbReference>
<evidence type="ECO:0000256" key="5">
    <source>
        <dbReference type="SAM" id="MobiDB-lite"/>
    </source>
</evidence>
<dbReference type="PANTHER" id="PTHR23514:SF13">
    <property type="entry name" value="INNER MEMBRANE PROTEIN YBJJ"/>
    <property type="match status" value="1"/>
</dbReference>
<dbReference type="Proteomes" id="UP001622594">
    <property type="component" value="Chromosome"/>
</dbReference>
<proteinExistence type="predicted"/>
<dbReference type="InterPro" id="IPR036259">
    <property type="entry name" value="MFS_trans_sf"/>
</dbReference>
<keyword evidence="9" id="KW-1185">Reference proteome</keyword>
<dbReference type="EMBL" id="CP108188">
    <property type="protein sequence ID" value="WTR74143.1"/>
    <property type="molecule type" value="Genomic_DNA"/>
</dbReference>
<reference evidence="8 9" key="1">
    <citation type="submission" date="2022-10" db="EMBL/GenBank/DDBJ databases">
        <title>The complete genomes of actinobacterial strains from the NBC collection.</title>
        <authorList>
            <person name="Joergensen T.S."/>
            <person name="Alvarez Arevalo M."/>
            <person name="Sterndorff E.B."/>
            <person name="Faurdal D."/>
            <person name="Vuksanovic O."/>
            <person name="Mourched A.-S."/>
            <person name="Charusanti P."/>
            <person name="Shaw S."/>
            <person name="Blin K."/>
            <person name="Weber T."/>
        </authorList>
    </citation>
    <scope>NUCLEOTIDE SEQUENCE [LARGE SCALE GENOMIC DNA]</scope>
    <source>
        <strain evidence="8 9">NBC_00123</strain>
    </source>
</reference>
<keyword evidence="3 6" id="KW-1133">Transmembrane helix</keyword>
<evidence type="ECO:0000313" key="8">
    <source>
        <dbReference type="EMBL" id="WTR74143.1"/>
    </source>
</evidence>
<feature type="domain" description="Major facilitator superfamily (MFS) profile" evidence="7">
    <location>
        <begin position="7"/>
        <end position="383"/>
    </location>
</feature>
<name>A0ABZ1LI21_9ACTN</name>